<reference evidence="2" key="1">
    <citation type="submission" date="2024-10" db="EMBL/GenBank/DDBJ databases">
        <authorList>
            <person name="Ryan C."/>
        </authorList>
    </citation>
    <scope>NUCLEOTIDE SEQUENCE [LARGE SCALE GENOMIC DNA]</scope>
</reference>
<name>A0ABC9DTM7_9POAL</name>
<dbReference type="EMBL" id="OZ075144">
    <property type="protein sequence ID" value="CAL5044855.1"/>
    <property type="molecule type" value="Genomic_DNA"/>
</dbReference>
<dbReference type="PANTHER" id="PTHR36478:SF22">
    <property type="entry name" value="OS04G0616900 PROTEIN"/>
    <property type="match status" value="1"/>
</dbReference>
<protein>
    <submittedName>
        <fullName evidence="2">Uncharacterized protein</fullName>
    </submittedName>
</protein>
<evidence type="ECO:0000313" key="2">
    <source>
        <dbReference type="EMBL" id="CAL5044855.1"/>
    </source>
</evidence>
<dbReference type="AlphaFoldDB" id="A0ABC9DTM7"/>
<dbReference type="Proteomes" id="UP001497457">
    <property type="component" value="Chromosome 34rd"/>
</dbReference>
<proteinExistence type="predicted"/>
<feature type="compositionally biased region" description="Basic and acidic residues" evidence="1">
    <location>
        <begin position="278"/>
        <end position="287"/>
    </location>
</feature>
<evidence type="ECO:0000313" key="3">
    <source>
        <dbReference type="Proteomes" id="UP001497457"/>
    </source>
</evidence>
<feature type="region of interest" description="Disordered" evidence="1">
    <location>
        <begin position="277"/>
        <end position="318"/>
    </location>
</feature>
<gene>
    <name evidence="2" type="ORF">URODEC1_LOCUS88509</name>
</gene>
<organism evidence="2 3">
    <name type="scientific">Urochloa decumbens</name>
    <dbReference type="NCBI Taxonomy" id="240449"/>
    <lineage>
        <taxon>Eukaryota</taxon>
        <taxon>Viridiplantae</taxon>
        <taxon>Streptophyta</taxon>
        <taxon>Embryophyta</taxon>
        <taxon>Tracheophyta</taxon>
        <taxon>Spermatophyta</taxon>
        <taxon>Magnoliopsida</taxon>
        <taxon>Liliopsida</taxon>
        <taxon>Poales</taxon>
        <taxon>Poaceae</taxon>
        <taxon>PACMAD clade</taxon>
        <taxon>Panicoideae</taxon>
        <taxon>Panicodae</taxon>
        <taxon>Paniceae</taxon>
        <taxon>Melinidinae</taxon>
        <taxon>Urochloa</taxon>
    </lineage>
</organism>
<accession>A0ABC9DTM7</accession>
<sequence>MMAKSAKRDVTDYDDCPRRFHRRRLLAFLHRNDLPSASAASKHRARVFSDVRLLRRLVSDGRWQDARAHLATRFLLPFPGRRRDGDDNLQAALGFIAQLHVLADLARGELGGAAAAEDLERQVAAIPPAMAADRHYAEAVRAVFGVRCHPAFWEDPFDWPRVRLRASEIVGDLIKDAPEFKRLLRLPRRAIHRIPFGFGRRRRHIRKKQMPAASLVARFFHMSPWTTTQGGPSPERMELVEGLMDEALGDGYVGVREHNFRFSAQGIFPAADGNAAAKRLDEEDGHAPETSARGAAKRPRTTGGLYVDEDDEASPSSGMDPMHVFMKVNELQGVSNAMTHLVLKIFAHGSPERSMFVDKVLQLDKLLCELREDSMKAAVKYCDSSGTAAAAESCASFTCT</sequence>
<evidence type="ECO:0000256" key="1">
    <source>
        <dbReference type="SAM" id="MobiDB-lite"/>
    </source>
</evidence>
<keyword evidence="3" id="KW-1185">Reference proteome</keyword>
<dbReference type="PANTHER" id="PTHR36478">
    <property type="entry name" value="OS04G0614237 PROTEIN-RELATED"/>
    <property type="match status" value="1"/>
</dbReference>